<comment type="cofactor">
    <cofactor evidence="1 8">
        <name>pyridoxal 5'-phosphate</name>
        <dbReference type="ChEBI" id="CHEBI:597326"/>
    </cofactor>
</comment>
<name>A0ABV8NVQ8_9BURK</name>
<dbReference type="PANTHER" id="PTHR43643:SF3">
    <property type="entry name" value="HISTIDINOL-PHOSPHATE AMINOTRANSFERASE"/>
    <property type="match status" value="1"/>
</dbReference>
<gene>
    <name evidence="8 10" type="primary">hisC</name>
    <name evidence="10" type="ORF">ACFOY1_03410</name>
</gene>
<dbReference type="NCBIfam" id="TIGR01141">
    <property type="entry name" value="hisC"/>
    <property type="match status" value="1"/>
</dbReference>
<keyword evidence="11" id="KW-1185">Reference proteome</keyword>
<evidence type="ECO:0000313" key="11">
    <source>
        <dbReference type="Proteomes" id="UP001595848"/>
    </source>
</evidence>
<accession>A0ABV8NVQ8</accession>
<evidence type="ECO:0000256" key="5">
    <source>
        <dbReference type="ARBA" id="ARBA00022679"/>
    </source>
</evidence>
<comment type="similarity">
    <text evidence="3 8">Belongs to the class-II pyridoxal-phosphate-dependent aminotransferase family. Histidinol-phosphate aminotransferase subfamily.</text>
</comment>
<dbReference type="GO" id="GO:0004400">
    <property type="term" value="F:histidinol-phosphate transaminase activity"/>
    <property type="evidence" value="ECO:0007669"/>
    <property type="project" value="UniProtKB-EC"/>
</dbReference>
<dbReference type="Pfam" id="PF00155">
    <property type="entry name" value="Aminotran_1_2"/>
    <property type="match status" value="1"/>
</dbReference>
<dbReference type="PROSITE" id="PS00599">
    <property type="entry name" value="AA_TRANSFER_CLASS_2"/>
    <property type="match status" value="1"/>
</dbReference>
<keyword evidence="4 8" id="KW-0032">Aminotransferase</keyword>
<comment type="catalytic activity">
    <reaction evidence="7 8">
        <text>L-histidinol phosphate + 2-oxoglutarate = 3-(imidazol-4-yl)-2-oxopropyl phosphate + L-glutamate</text>
        <dbReference type="Rhea" id="RHEA:23744"/>
        <dbReference type="ChEBI" id="CHEBI:16810"/>
        <dbReference type="ChEBI" id="CHEBI:29985"/>
        <dbReference type="ChEBI" id="CHEBI:57766"/>
        <dbReference type="ChEBI" id="CHEBI:57980"/>
        <dbReference type="EC" id="2.6.1.9"/>
    </reaction>
</comment>
<comment type="caution">
    <text evidence="10">The sequence shown here is derived from an EMBL/GenBank/DDBJ whole genome shotgun (WGS) entry which is preliminary data.</text>
</comment>
<dbReference type="CDD" id="cd00609">
    <property type="entry name" value="AAT_like"/>
    <property type="match status" value="1"/>
</dbReference>
<evidence type="ECO:0000256" key="2">
    <source>
        <dbReference type="ARBA" id="ARBA00005011"/>
    </source>
</evidence>
<comment type="pathway">
    <text evidence="2 8">Amino-acid biosynthesis; L-histidine biosynthesis; L-histidine from 5-phospho-alpha-D-ribose 1-diphosphate: step 7/9.</text>
</comment>
<sequence length="361" mass="39364">MAGQSNYWSDHVADLAPYTPGEQPRVDGLLKLNTNEHPYAPSPRALEAIRAAAGDGLRLYPDYDSVALRQAVAALHGVDPAQVFPGNGSDEVLAHIFDGLFRKAGRPLLMPDISYSFYKTYCRLYRIECELIPLAEDFSVRASDYASHGGQPAGIVFANPNAPTGMEMTQADIELILRAHPGVPVVVDEAYVDFGARSAVPLMARYPNLVVVHTLSKSRALAGLRVGYALGSVELVEGLRRIKDSFNSYPLDRLAQAGAVAAIEDREHFEQGCRAVIQAREELSLSLAAMGFEVLPSRANFVFARHPGRDAAQLAAALREQRILVRHFKTPRIEQFLRISVGTPEDCERLCSVLAGILTAG</sequence>
<evidence type="ECO:0000256" key="8">
    <source>
        <dbReference type="HAMAP-Rule" id="MF_01023"/>
    </source>
</evidence>
<evidence type="ECO:0000256" key="1">
    <source>
        <dbReference type="ARBA" id="ARBA00001933"/>
    </source>
</evidence>
<dbReference type="InterPro" id="IPR005861">
    <property type="entry name" value="HisP_aminotrans"/>
</dbReference>
<dbReference type="InterPro" id="IPR050106">
    <property type="entry name" value="HistidinolP_aminotransfase"/>
</dbReference>
<reference evidence="11" key="1">
    <citation type="journal article" date="2019" name="Int. J. Syst. Evol. Microbiol.">
        <title>The Global Catalogue of Microorganisms (GCM) 10K type strain sequencing project: providing services to taxonomists for standard genome sequencing and annotation.</title>
        <authorList>
            <consortium name="The Broad Institute Genomics Platform"/>
            <consortium name="The Broad Institute Genome Sequencing Center for Infectious Disease"/>
            <person name="Wu L."/>
            <person name="Ma J."/>
        </authorList>
    </citation>
    <scope>NUCLEOTIDE SEQUENCE [LARGE SCALE GENOMIC DNA]</scope>
    <source>
        <strain evidence="11">LMG 24813</strain>
    </source>
</reference>
<feature type="domain" description="Aminotransferase class I/classII large" evidence="9">
    <location>
        <begin position="29"/>
        <end position="354"/>
    </location>
</feature>
<protein>
    <recommendedName>
        <fullName evidence="8">Histidinol-phosphate aminotransferase</fullName>
        <ecNumber evidence="8">2.6.1.9</ecNumber>
    </recommendedName>
    <alternativeName>
        <fullName evidence="8">Imidazole acetol-phosphate transaminase</fullName>
    </alternativeName>
</protein>
<evidence type="ECO:0000256" key="6">
    <source>
        <dbReference type="ARBA" id="ARBA00022898"/>
    </source>
</evidence>
<organism evidence="10 11">
    <name type="scientific">Candidimonas humi</name>
    <dbReference type="NCBI Taxonomy" id="683355"/>
    <lineage>
        <taxon>Bacteria</taxon>
        <taxon>Pseudomonadati</taxon>
        <taxon>Pseudomonadota</taxon>
        <taxon>Betaproteobacteria</taxon>
        <taxon>Burkholderiales</taxon>
        <taxon>Alcaligenaceae</taxon>
        <taxon>Candidimonas</taxon>
    </lineage>
</organism>
<proteinExistence type="inferred from homology"/>
<dbReference type="InterPro" id="IPR001917">
    <property type="entry name" value="Aminotrans_II_pyridoxalP_BS"/>
</dbReference>
<evidence type="ECO:0000259" key="9">
    <source>
        <dbReference type="Pfam" id="PF00155"/>
    </source>
</evidence>
<dbReference type="EMBL" id="JBHSBV010000001">
    <property type="protein sequence ID" value="MFC4199993.1"/>
    <property type="molecule type" value="Genomic_DNA"/>
</dbReference>
<dbReference type="RefSeq" id="WP_217965234.1">
    <property type="nucleotide sequence ID" value="NZ_JAHTBN010000005.1"/>
</dbReference>
<keyword evidence="8" id="KW-0028">Amino-acid biosynthesis</keyword>
<dbReference type="InterPro" id="IPR004839">
    <property type="entry name" value="Aminotransferase_I/II_large"/>
</dbReference>
<evidence type="ECO:0000256" key="7">
    <source>
        <dbReference type="ARBA" id="ARBA00047481"/>
    </source>
</evidence>
<keyword evidence="8" id="KW-0368">Histidine biosynthesis</keyword>
<feature type="modified residue" description="N6-(pyridoxal phosphate)lysine" evidence="8">
    <location>
        <position position="217"/>
    </location>
</feature>
<dbReference type="Proteomes" id="UP001595848">
    <property type="component" value="Unassembled WGS sequence"/>
</dbReference>
<dbReference type="PANTHER" id="PTHR43643">
    <property type="entry name" value="HISTIDINOL-PHOSPHATE AMINOTRANSFERASE 2"/>
    <property type="match status" value="1"/>
</dbReference>
<keyword evidence="6 8" id="KW-0663">Pyridoxal phosphate</keyword>
<dbReference type="EC" id="2.6.1.9" evidence="8"/>
<evidence type="ECO:0000313" key="10">
    <source>
        <dbReference type="EMBL" id="MFC4199993.1"/>
    </source>
</evidence>
<evidence type="ECO:0000256" key="3">
    <source>
        <dbReference type="ARBA" id="ARBA00007970"/>
    </source>
</evidence>
<keyword evidence="5 8" id="KW-0808">Transferase</keyword>
<evidence type="ECO:0000256" key="4">
    <source>
        <dbReference type="ARBA" id="ARBA00022576"/>
    </source>
</evidence>
<dbReference type="HAMAP" id="MF_01023">
    <property type="entry name" value="HisC_aminotrans_2"/>
    <property type="match status" value="1"/>
</dbReference>
<comment type="subunit">
    <text evidence="8">Homodimer.</text>
</comment>